<organism evidence="7 8">
    <name type="scientific">Rosa chinensis</name>
    <name type="common">China rose</name>
    <dbReference type="NCBI Taxonomy" id="74649"/>
    <lineage>
        <taxon>Eukaryota</taxon>
        <taxon>Viridiplantae</taxon>
        <taxon>Streptophyta</taxon>
        <taxon>Embryophyta</taxon>
        <taxon>Tracheophyta</taxon>
        <taxon>Spermatophyta</taxon>
        <taxon>Magnoliopsida</taxon>
        <taxon>eudicotyledons</taxon>
        <taxon>Gunneridae</taxon>
        <taxon>Pentapetalae</taxon>
        <taxon>rosids</taxon>
        <taxon>fabids</taxon>
        <taxon>Rosales</taxon>
        <taxon>Rosaceae</taxon>
        <taxon>Rosoideae</taxon>
        <taxon>Rosoideae incertae sedis</taxon>
        <taxon>Rosa</taxon>
    </lineage>
</organism>
<dbReference type="SMART" id="SM00504">
    <property type="entry name" value="Ubox"/>
    <property type="match status" value="1"/>
</dbReference>
<evidence type="ECO:0000256" key="5">
    <source>
        <dbReference type="RuleBase" id="RU369093"/>
    </source>
</evidence>
<dbReference type="SUPFAM" id="SSF57850">
    <property type="entry name" value="RING/U-box"/>
    <property type="match status" value="1"/>
</dbReference>
<dbReference type="GO" id="GO:0016567">
    <property type="term" value="P:protein ubiquitination"/>
    <property type="evidence" value="ECO:0007669"/>
    <property type="project" value="UniProtKB-UniRule"/>
</dbReference>
<accession>A0A2P6RSJ1</accession>
<dbReference type="EMBL" id="PDCK01000040">
    <property type="protein sequence ID" value="PRQ49406.1"/>
    <property type="molecule type" value="Genomic_DNA"/>
</dbReference>
<evidence type="ECO:0000256" key="4">
    <source>
        <dbReference type="ARBA" id="ARBA00022786"/>
    </source>
</evidence>
<dbReference type="PANTHER" id="PTHR22849">
    <property type="entry name" value="WDSAM1 PROTEIN"/>
    <property type="match status" value="1"/>
</dbReference>
<dbReference type="Pfam" id="PF25598">
    <property type="entry name" value="ARM_PUB"/>
    <property type="match status" value="1"/>
</dbReference>
<dbReference type="InterPro" id="IPR045210">
    <property type="entry name" value="RING-Ubox_PUB"/>
</dbReference>
<protein>
    <recommendedName>
        <fullName evidence="5 6">U-box domain-containing protein</fullName>
        <ecNumber evidence="5">2.3.2.27</ecNumber>
    </recommendedName>
    <alternativeName>
        <fullName evidence="5">RING-type E3 ubiquitin transferase PUB</fullName>
    </alternativeName>
</protein>
<dbReference type="OrthoDB" id="10064100at2759"/>
<comment type="function">
    <text evidence="5">Functions as an E3 ubiquitin ligase.</text>
</comment>
<dbReference type="CDD" id="cd16664">
    <property type="entry name" value="RING-Ubox_PUB"/>
    <property type="match status" value="1"/>
</dbReference>
<feature type="domain" description="U-box" evidence="6">
    <location>
        <begin position="3"/>
        <end position="78"/>
    </location>
</feature>
<dbReference type="EC" id="2.3.2.27" evidence="5"/>
<evidence type="ECO:0000259" key="6">
    <source>
        <dbReference type="PROSITE" id="PS51698"/>
    </source>
</evidence>
<dbReference type="PROSITE" id="PS51698">
    <property type="entry name" value="U_BOX"/>
    <property type="match status" value="1"/>
</dbReference>
<dbReference type="FunFam" id="3.30.40.10:FF:000442">
    <property type="entry name" value="RING-type E3 ubiquitin transferase"/>
    <property type="match status" value="1"/>
</dbReference>
<dbReference type="UniPathway" id="UPA00143"/>
<dbReference type="Gramene" id="PRQ49406">
    <property type="protein sequence ID" value="PRQ49406"/>
    <property type="gene ID" value="RchiOBHm_Chr2g0121551"/>
</dbReference>
<dbReference type="SUPFAM" id="SSF48371">
    <property type="entry name" value="ARM repeat"/>
    <property type="match status" value="1"/>
</dbReference>
<evidence type="ECO:0000256" key="2">
    <source>
        <dbReference type="ARBA" id="ARBA00004906"/>
    </source>
</evidence>
<keyword evidence="3 5" id="KW-0808">Transferase</keyword>
<dbReference type="InterPro" id="IPR013083">
    <property type="entry name" value="Znf_RING/FYVE/PHD"/>
</dbReference>
<name>A0A2P6RSJ1_ROSCH</name>
<dbReference type="GO" id="GO:0061630">
    <property type="term" value="F:ubiquitin protein ligase activity"/>
    <property type="evidence" value="ECO:0007669"/>
    <property type="project" value="UniProtKB-UniRule"/>
</dbReference>
<dbReference type="Pfam" id="PF04564">
    <property type="entry name" value="U-box"/>
    <property type="match status" value="1"/>
</dbReference>
<comment type="pathway">
    <text evidence="2 5">Protein modification; protein ubiquitination.</text>
</comment>
<gene>
    <name evidence="7" type="ORF">RchiOBHm_Chr2g0121551</name>
</gene>
<keyword evidence="4 5" id="KW-0833">Ubl conjugation pathway</keyword>
<evidence type="ECO:0000256" key="3">
    <source>
        <dbReference type="ARBA" id="ARBA00022679"/>
    </source>
</evidence>
<dbReference type="OMA" id="GRACMVQ"/>
<dbReference type="InterPro" id="IPR045185">
    <property type="entry name" value="PUB22/23/24-like"/>
</dbReference>
<sequence length="434" mass="47833">MMCIPELFICPISLELFKDPVTLCTGLTYDRSSIQQWLAAGNLTCPVTMQKLDDPITMVPNHTLRHLITQWLQMGSQTQNSNHSDDHCLLETTTTDSLASLKHVLESREFAFENKVQALEKISSSPSTHYLLLQLGYLPLLLELVFGLVPEARVLLISEEYYYIKFVELALSRVLILLPLGGGFEPLDILKEESKLSSFEALLAGGSAFIRINLCRLIEAVSASESSSSSTKGLRVVLGKNQGILTQLVQLILHQSDLEEEAADAAIRAVSALSSFEDNIESLVRNGMLNGLVTYITRTEKRERSLAPLATAIIERLLGVESGKEELLNSNNNNGTGGNGIHALVKMVFRVSWSNVDDDHEHHRGSESAVTSLLIVCNDSLSAREEAISAGVLTQLLLLMQSQCGNSTKAKARMLLKLLRTKWSQDSKQLISMV</sequence>
<evidence type="ECO:0000313" key="8">
    <source>
        <dbReference type="Proteomes" id="UP000238479"/>
    </source>
</evidence>
<dbReference type="PANTHER" id="PTHR22849:SF103">
    <property type="entry name" value="U-BOX DOMAIN-CONTAINING PROTEIN"/>
    <property type="match status" value="1"/>
</dbReference>
<proteinExistence type="predicted"/>
<comment type="caution">
    <text evidence="7">The sequence shown here is derived from an EMBL/GenBank/DDBJ whole genome shotgun (WGS) entry which is preliminary data.</text>
</comment>
<dbReference type="InterPro" id="IPR058678">
    <property type="entry name" value="ARM_PUB"/>
</dbReference>
<dbReference type="GO" id="GO:0016874">
    <property type="term" value="F:ligase activity"/>
    <property type="evidence" value="ECO:0007669"/>
    <property type="project" value="UniProtKB-KW"/>
</dbReference>
<evidence type="ECO:0000313" key="7">
    <source>
        <dbReference type="EMBL" id="PRQ49406.1"/>
    </source>
</evidence>
<dbReference type="STRING" id="74649.A0A2P6RSJ1"/>
<dbReference type="Gene3D" id="3.30.40.10">
    <property type="entry name" value="Zinc/RING finger domain, C3HC4 (zinc finger)"/>
    <property type="match status" value="1"/>
</dbReference>
<reference evidence="7 8" key="1">
    <citation type="journal article" date="2018" name="Nat. Genet.">
        <title>The Rosa genome provides new insights in the design of modern roses.</title>
        <authorList>
            <person name="Bendahmane M."/>
        </authorList>
    </citation>
    <scope>NUCLEOTIDE SEQUENCE [LARGE SCALE GENOMIC DNA]</scope>
    <source>
        <strain evidence="8">cv. Old Blush</strain>
    </source>
</reference>
<dbReference type="AlphaFoldDB" id="A0A2P6RSJ1"/>
<keyword evidence="7" id="KW-0012">Acyltransferase</keyword>
<keyword evidence="7" id="KW-0436">Ligase</keyword>
<dbReference type="Proteomes" id="UP000238479">
    <property type="component" value="Chromosome 2"/>
</dbReference>
<dbReference type="InterPro" id="IPR016024">
    <property type="entry name" value="ARM-type_fold"/>
</dbReference>
<keyword evidence="8" id="KW-1185">Reference proteome</keyword>
<comment type="catalytic activity">
    <reaction evidence="1 5">
        <text>S-ubiquitinyl-[E2 ubiquitin-conjugating enzyme]-L-cysteine + [acceptor protein]-L-lysine = [E2 ubiquitin-conjugating enzyme]-L-cysteine + N(6)-ubiquitinyl-[acceptor protein]-L-lysine.</text>
        <dbReference type="EC" id="2.3.2.27"/>
    </reaction>
</comment>
<dbReference type="InterPro" id="IPR011989">
    <property type="entry name" value="ARM-like"/>
</dbReference>
<dbReference type="Gene3D" id="1.25.10.10">
    <property type="entry name" value="Leucine-rich Repeat Variant"/>
    <property type="match status" value="1"/>
</dbReference>
<dbReference type="InterPro" id="IPR003613">
    <property type="entry name" value="Ubox_domain"/>
</dbReference>
<evidence type="ECO:0000256" key="1">
    <source>
        <dbReference type="ARBA" id="ARBA00000900"/>
    </source>
</evidence>